<dbReference type="InterPro" id="IPR001940">
    <property type="entry name" value="Peptidase_S1C"/>
</dbReference>
<dbReference type="Gene3D" id="2.30.42.60">
    <property type="match status" value="1"/>
</dbReference>
<dbReference type="PROSITE" id="PS50106">
    <property type="entry name" value="PDZ"/>
    <property type="match status" value="1"/>
</dbReference>
<protein>
    <submittedName>
        <fullName evidence="7">DegQ family serine endoprotease</fullName>
    </submittedName>
</protein>
<dbReference type="InterPro" id="IPR009003">
    <property type="entry name" value="Peptidase_S1_PA"/>
</dbReference>
<dbReference type="NCBIfam" id="TIGR02037">
    <property type="entry name" value="degP_htrA_DO"/>
    <property type="match status" value="1"/>
</dbReference>
<evidence type="ECO:0000256" key="1">
    <source>
        <dbReference type="ARBA" id="ARBA00022670"/>
    </source>
</evidence>
<dbReference type="SUPFAM" id="SSF50156">
    <property type="entry name" value="PDZ domain-like"/>
    <property type="match status" value="2"/>
</dbReference>
<evidence type="ECO:0000313" key="8">
    <source>
        <dbReference type="Proteomes" id="UP001291687"/>
    </source>
</evidence>
<dbReference type="PRINTS" id="PR00834">
    <property type="entry name" value="PROTEASES2C"/>
</dbReference>
<evidence type="ECO:0000313" key="7">
    <source>
        <dbReference type="EMBL" id="MEA0970115.1"/>
    </source>
</evidence>
<dbReference type="PANTHER" id="PTHR43343:SF3">
    <property type="entry name" value="PROTEASE DO-LIKE 8, CHLOROPLASTIC"/>
    <property type="match status" value="1"/>
</dbReference>
<dbReference type="Pfam" id="PF13180">
    <property type="entry name" value="PDZ_2"/>
    <property type="match status" value="1"/>
</dbReference>
<dbReference type="PANTHER" id="PTHR43343">
    <property type="entry name" value="PEPTIDASE S12"/>
    <property type="match status" value="1"/>
</dbReference>
<dbReference type="Gene3D" id="2.30.42.10">
    <property type="match status" value="1"/>
</dbReference>
<proteinExistence type="predicted"/>
<keyword evidence="8" id="KW-1185">Reference proteome</keyword>
<dbReference type="InterPro" id="IPR051201">
    <property type="entry name" value="Chloro_Bact_Ser_Proteases"/>
</dbReference>
<accession>A0ABU5NAC6</accession>
<dbReference type="Pfam" id="PF13365">
    <property type="entry name" value="Trypsin_2"/>
    <property type="match status" value="1"/>
</dbReference>
<keyword evidence="3" id="KW-0677">Repeat</keyword>
<dbReference type="RefSeq" id="WP_322776020.1">
    <property type="nucleotide sequence ID" value="NZ_JARJFB010000002.1"/>
</dbReference>
<organism evidence="7 8">
    <name type="scientific">Candidatus Megaera venefica</name>
    <dbReference type="NCBI Taxonomy" id="2055910"/>
    <lineage>
        <taxon>Bacteria</taxon>
        <taxon>Pseudomonadati</taxon>
        <taxon>Pseudomonadota</taxon>
        <taxon>Alphaproteobacteria</taxon>
        <taxon>Rickettsiales</taxon>
        <taxon>Rickettsiaceae</taxon>
        <taxon>Candidatus Megaera</taxon>
    </lineage>
</organism>
<name>A0ABU5NAC6_9RICK</name>
<evidence type="ECO:0000256" key="3">
    <source>
        <dbReference type="ARBA" id="ARBA00022737"/>
    </source>
</evidence>
<dbReference type="SMART" id="SM00228">
    <property type="entry name" value="PDZ"/>
    <property type="match status" value="2"/>
</dbReference>
<keyword evidence="5" id="KW-0720">Serine protease</keyword>
<dbReference type="CDD" id="cd10839">
    <property type="entry name" value="cpPDZ1_DegP-like"/>
    <property type="match status" value="1"/>
</dbReference>
<feature type="domain" description="PDZ" evidence="6">
    <location>
        <begin position="276"/>
        <end position="355"/>
    </location>
</feature>
<dbReference type="EMBL" id="JARJFB010000002">
    <property type="protein sequence ID" value="MEA0970115.1"/>
    <property type="molecule type" value="Genomic_DNA"/>
</dbReference>
<reference evidence="7 8" key="1">
    <citation type="submission" date="2023-03" db="EMBL/GenBank/DDBJ databases">
        <title>Host association and intracellularity evolved multiple times independently in the Rickettsiales.</title>
        <authorList>
            <person name="Castelli M."/>
            <person name="Nardi T."/>
            <person name="Gammuto L."/>
            <person name="Bellinzona G."/>
            <person name="Sabaneyeva E."/>
            <person name="Potekhin A."/>
            <person name="Serra V."/>
            <person name="Petroni G."/>
            <person name="Sassera D."/>
        </authorList>
    </citation>
    <scope>NUCLEOTIDE SEQUENCE [LARGE SCALE GENOMIC DNA]</scope>
    <source>
        <strain evidence="7 8">Sr 2-6</strain>
    </source>
</reference>
<dbReference type="InterPro" id="IPR036034">
    <property type="entry name" value="PDZ_sf"/>
</dbReference>
<evidence type="ECO:0000256" key="2">
    <source>
        <dbReference type="ARBA" id="ARBA00022729"/>
    </source>
</evidence>
<dbReference type="InterPro" id="IPR001478">
    <property type="entry name" value="PDZ"/>
</dbReference>
<keyword evidence="2" id="KW-0732">Signal</keyword>
<gene>
    <name evidence="7" type="ORF">Megvenef_00064</name>
</gene>
<dbReference type="InterPro" id="IPR011782">
    <property type="entry name" value="Pept_S1C_Do"/>
</dbReference>
<dbReference type="Gene3D" id="2.40.10.120">
    <property type="match status" value="1"/>
</dbReference>
<comment type="caution">
    <text evidence="7">The sequence shown here is derived from an EMBL/GenBank/DDBJ whole genome shotgun (WGS) entry which is preliminary data.</text>
</comment>
<sequence>MKIIKVLTFIIFGLLCEVKAIAVIPVQMTSFADIIEPLMPTVVNIYTVKYNNQTNQKGAVLPEILPLEKFNDFFEQFNVPFSFDELYSSKSALSLGSGFILDEDGHIITNDHVVTGSDEVHVKLSDNTEVPAKIVGTDPKTDLALLKIDVKQKLPFVSFGDSSQTRIGDIVIAIGNPLGFGGTVTTGIISSKGRDLGMNQDELVDDFIQTDAAINTGNSGGPLFNLEGKVIGLNTSVPDINGGTNIGIGFAIPSNTVQDITNQLKEKGKISRGRLDIAVQQVTKELAEALSLSKTYGVLVVSVRSGGSGAKAGLKRGDLITEFNGKIVLNSRKLQLFVADCHIGEKVKLTVIRDGNPLTLVAQIVDLEPQEEEALPIESTKEKAGVVFSNISPMVITKFGLEQDSKGVVVTEISSEEINFDLRIGDLIMAINQEYINDVEQFDNVYEKMKSGNKKNVVLLVKRREFTMFVALPIK</sequence>
<keyword evidence="4" id="KW-0378">Hydrolase</keyword>
<dbReference type="SUPFAM" id="SSF50494">
    <property type="entry name" value="Trypsin-like serine proteases"/>
    <property type="match status" value="1"/>
</dbReference>
<dbReference type="Proteomes" id="UP001291687">
    <property type="component" value="Unassembled WGS sequence"/>
</dbReference>
<evidence type="ECO:0000256" key="4">
    <source>
        <dbReference type="ARBA" id="ARBA00022801"/>
    </source>
</evidence>
<evidence type="ECO:0000256" key="5">
    <source>
        <dbReference type="ARBA" id="ARBA00022825"/>
    </source>
</evidence>
<evidence type="ECO:0000259" key="6">
    <source>
        <dbReference type="PROSITE" id="PS50106"/>
    </source>
</evidence>
<keyword evidence="1" id="KW-0645">Protease</keyword>